<dbReference type="EMBL" id="JAYMRS010000001">
    <property type="protein sequence ID" value="MFB8766131.1"/>
    <property type="molecule type" value="Genomic_DNA"/>
</dbReference>
<keyword evidence="3" id="KW-1185">Reference proteome</keyword>
<accession>A0ABV5DNF7</accession>
<evidence type="ECO:0000313" key="2">
    <source>
        <dbReference type="EMBL" id="MFB8766131.1"/>
    </source>
</evidence>
<comment type="caution">
    <text evidence="2">The sequence shown here is derived from an EMBL/GenBank/DDBJ whole genome shotgun (WGS) entry which is preliminary data.</text>
</comment>
<name>A0ABV5DNF7_9ACTN</name>
<protein>
    <submittedName>
        <fullName evidence="2">Uncharacterized protein</fullName>
    </submittedName>
</protein>
<organism evidence="2 3">
    <name type="scientific">Nocardiopsis alba</name>
    <dbReference type="NCBI Taxonomy" id="53437"/>
    <lineage>
        <taxon>Bacteria</taxon>
        <taxon>Bacillati</taxon>
        <taxon>Actinomycetota</taxon>
        <taxon>Actinomycetes</taxon>
        <taxon>Streptosporangiales</taxon>
        <taxon>Nocardiopsidaceae</taxon>
        <taxon>Nocardiopsis</taxon>
    </lineage>
</organism>
<feature type="region of interest" description="Disordered" evidence="1">
    <location>
        <begin position="252"/>
        <end position="271"/>
    </location>
</feature>
<evidence type="ECO:0000256" key="1">
    <source>
        <dbReference type="SAM" id="MobiDB-lite"/>
    </source>
</evidence>
<dbReference type="RefSeq" id="WP_376736528.1">
    <property type="nucleotide sequence ID" value="NZ_JAYMRS010000001.1"/>
</dbReference>
<reference evidence="2 3" key="1">
    <citation type="submission" date="2024-01" db="EMBL/GenBank/DDBJ databases">
        <title>Genome mining of biosynthetic gene clusters to explore secondary metabolites of Streptomyces sp.</title>
        <authorList>
            <person name="Baig A."/>
            <person name="Ajitkumar Shintre N."/>
            <person name="Kumar H."/>
            <person name="Anbarasu A."/>
            <person name="Ramaiah S."/>
        </authorList>
    </citation>
    <scope>NUCLEOTIDE SEQUENCE [LARGE SCALE GENOMIC DNA]</scope>
    <source>
        <strain evidence="2 3">A01</strain>
    </source>
</reference>
<gene>
    <name evidence="2" type="ORF">VSQ78_00350</name>
</gene>
<evidence type="ECO:0000313" key="3">
    <source>
        <dbReference type="Proteomes" id="UP001585053"/>
    </source>
</evidence>
<sequence length="1138" mass="123802">MSMPLPLPFEQEEPRSNPRKVTPRQLLDIRESEWRPRLESVSLISEASLSQRQLDQAARALGSVFSEQMDVYLRSGLSQWPACTAAVTVGIATSRYSSGTFWPPLWEITEVPAARQDSGQWGDDLLRSLEILGADTFPEMTQKYVGPILMHSGIPTYCLGDLFDLLLHRAAVAPGTDAHGLHQWAIAGRNRMKDLDIPAQRFLSTGGDYALETIERCMHLLDSLREDPDTSARETGLPERFQRPAMEALERAASRGALPQRTAAGSNRPRAMRPRLHLDPFAHGVHVVLPTVEDGDDLDVLWEVTTDDGTRTVRARHRWGAGTAERTVFALPRPTRAVSVAARGTQVRERLELIDPHDPLLVFDDSGALVGAGQALPPGPLWVLHPSAQPLARSESAEDLGEYDVPYGWEGWTLVRLRLRRDDWIRLGDRQEDARRVQGRERPRLELTDPVIGVTTAHGAPIHAQRPHVVLPEAEGAPAQWRVEVRSVEEGRVLTRLRAESGTRVRLFEEYGSPVVGAFTVHVRGPLGRGLTRQVTVAEGLAARHTPAVRVLEGQGLVRAETVLDPADGTEAEPAHLSFGPAETARQAVVRSGTSALPIVVEPPHLRLLVTGERGPQWRAEPLRIDSESVAETGDLLLRLPEGGARPGELCVVQGDEIVQRVRPGADLGPGTHRYPLGQIVETALARRHLKLVVGYGPIPVPVALVRPRRLADSAELREGAIEFDGFAGIEDVTAAVYVCGASWRPPVVLPVSTEGRAILPEALREAGELRVLLGIEDPWSISEHPRWPQPRDPNVLVCAAPGRPRGADADEERLCAAFAEGEGLDTLPVSHDNAVRLWRVLGTSEHLLRSGVPAERIEACAAALGRAPLPALLAHGGADLSAQESVWALITGGLAAAPVGQRVPAGRAAELWHRLPVAAALATSDLLPLIGSEPEEPEHAELLEQLEERCGPVAAALLRGEADPAAGSGRFDATTEFLARMPEDQVAAIWQAARVVPRALLDEDSRTQAALGLFTERNRSELYRLRQSASDIITATLHLVKRIPETYRLPALALLESRHAPEASRWRNLPAASLALAVAARLAARGVRSCASLARGQQQVWGDLARCAPDLVRIDIVLAELALAGAERAHFTKEPSR</sequence>
<proteinExistence type="predicted"/>
<feature type="region of interest" description="Disordered" evidence="1">
    <location>
        <begin position="1"/>
        <end position="22"/>
    </location>
</feature>
<dbReference type="Proteomes" id="UP001585053">
    <property type="component" value="Unassembled WGS sequence"/>
</dbReference>